<dbReference type="InterPro" id="IPR036265">
    <property type="entry name" value="HIT-like_sf"/>
</dbReference>
<reference evidence="5" key="2">
    <citation type="submission" date="2023-05" db="EMBL/GenBank/DDBJ databases">
        <authorList>
            <person name="Fouks B."/>
        </authorList>
    </citation>
    <scope>NUCLEOTIDE SEQUENCE</scope>
    <source>
        <strain evidence="5">Stay&amp;Tobe</strain>
        <tissue evidence="5">Testes</tissue>
    </source>
</reference>
<dbReference type="CDD" id="cd07380">
    <property type="entry name" value="MPP_CWF19_N"/>
    <property type="match status" value="1"/>
</dbReference>
<dbReference type="AlphaFoldDB" id="A0AAD8ADB5"/>
<evidence type="ECO:0000256" key="1">
    <source>
        <dbReference type="ARBA" id="ARBA00006795"/>
    </source>
</evidence>
<proteinExistence type="inferred from homology"/>
<evidence type="ECO:0000313" key="5">
    <source>
        <dbReference type="EMBL" id="KAJ9597033.1"/>
    </source>
</evidence>
<dbReference type="PANTHER" id="PTHR12072">
    <property type="entry name" value="CWF19, CELL CYCLE CONTROL PROTEIN"/>
    <property type="match status" value="1"/>
</dbReference>
<organism evidence="5 6">
    <name type="scientific">Diploptera punctata</name>
    <name type="common">Pacific beetle cockroach</name>
    <dbReference type="NCBI Taxonomy" id="6984"/>
    <lineage>
        <taxon>Eukaryota</taxon>
        <taxon>Metazoa</taxon>
        <taxon>Ecdysozoa</taxon>
        <taxon>Arthropoda</taxon>
        <taxon>Hexapoda</taxon>
        <taxon>Insecta</taxon>
        <taxon>Pterygota</taxon>
        <taxon>Neoptera</taxon>
        <taxon>Polyneoptera</taxon>
        <taxon>Dictyoptera</taxon>
        <taxon>Blattodea</taxon>
        <taxon>Blaberoidea</taxon>
        <taxon>Blaberidae</taxon>
        <taxon>Diplopterinae</taxon>
        <taxon>Diploptera</taxon>
    </lineage>
</organism>
<sequence>MNKSKVLVCGDVEGKFKTLFSRVENINKKNGPFDMLLCVGNFFGTNGSGLEQYKNGILTVPVPTYILGPNSPNLVDLYSDINGCEICPNINYLGKRGVYTGTSGLKIAYVSGVESESGKSDYTFTNSDVESVRNICSKGNHKFQGVDILITSLWPKDITNGQKCQVHPEGSWLLSWLAVQVKPRYHFTGLQNVYFERSPYRNFSATGDTAEHSTRFIALAKVGNPDKQKWLYAVNIEPIDQMKTSELYQATTDLTECPYSNRMLLPMTSGKQERSAQFFYDMNSPVDGENDRKRRRKDDHQHRRKQPPNFDQESCWFCLASAAVEKHLVISIGTEAYLALAKGGIVPDHVLILPVGHHQSLSDLPEQVEEEINKYPKHDYKKNRKTYCSALKKFFKKQRKVPVYFERNYKTSHLQIQVVPVPYELASRLKQAFQDSAEEDDMQLDELPPHTKLSQIAPPRTPYFYVELPSGEKFFHRVRKSFPLQFGREVLASENILDMPDRADWKDCSITKEEEAKLAKHFRSEFQPYDFTL</sequence>
<keyword evidence="6" id="KW-1185">Reference proteome</keyword>
<dbReference type="InterPro" id="IPR006767">
    <property type="entry name" value="Cwf19-like_C_dom-2"/>
</dbReference>
<accession>A0AAD8ADB5</accession>
<feature type="domain" description="Cwf19-like protein C-terminal" evidence="3">
    <location>
        <begin position="442"/>
        <end position="532"/>
    </location>
</feature>
<comment type="similarity">
    <text evidence="1">Belongs to the CWF19 family.</text>
</comment>
<comment type="caution">
    <text evidence="5">The sequence shown here is derived from an EMBL/GenBank/DDBJ whole genome shotgun (WGS) entry which is preliminary data.</text>
</comment>
<feature type="region of interest" description="Disordered" evidence="2">
    <location>
        <begin position="280"/>
        <end position="310"/>
    </location>
</feature>
<reference evidence="5" key="1">
    <citation type="journal article" date="2023" name="IScience">
        <title>Live-bearing cockroach genome reveals convergent evolutionary mechanisms linked to viviparity in insects and beyond.</title>
        <authorList>
            <person name="Fouks B."/>
            <person name="Harrison M.C."/>
            <person name="Mikhailova A.A."/>
            <person name="Marchal E."/>
            <person name="English S."/>
            <person name="Carruthers M."/>
            <person name="Jennings E.C."/>
            <person name="Chiamaka E.L."/>
            <person name="Frigard R.A."/>
            <person name="Pippel M."/>
            <person name="Attardo G.M."/>
            <person name="Benoit J.B."/>
            <person name="Bornberg-Bauer E."/>
            <person name="Tobe S.S."/>
        </authorList>
    </citation>
    <scope>NUCLEOTIDE SEQUENCE</scope>
    <source>
        <strain evidence="5">Stay&amp;Tobe</strain>
    </source>
</reference>
<feature type="compositionally biased region" description="Basic residues" evidence="2">
    <location>
        <begin position="293"/>
        <end position="306"/>
    </location>
</feature>
<name>A0AAD8ADB5_DIPPU</name>
<evidence type="ECO:0000313" key="6">
    <source>
        <dbReference type="Proteomes" id="UP001233999"/>
    </source>
</evidence>
<gene>
    <name evidence="5" type="ORF">L9F63_027077</name>
</gene>
<dbReference type="Gene3D" id="3.30.428.10">
    <property type="entry name" value="HIT-like"/>
    <property type="match status" value="1"/>
</dbReference>
<dbReference type="GO" id="GO:0071014">
    <property type="term" value="C:post-mRNA release spliceosomal complex"/>
    <property type="evidence" value="ECO:0007669"/>
    <property type="project" value="TreeGrafter"/>
</dbReference>
<dbReference type="InterPro" id="IPR006768">
    <property type="entry name" value="Cwf19-like_C_dom-1"/>
</dbReference>
<evidence type="ECO:0000259" key="4">
    <source>
        <dbReference type="Pfam" id="PF04677"/>
    </source>
</evidence>
<evidence type="ECO:0008006" key="7">
    <source>
        <dbReference type="Google" id="ProtNLM"/>
    </source>
</evidence>
<dbReference type="SUPFAM" id="SSF54197">
    <property type="entry name" value="HIT-like"/>
    <property type="match status" value="1"/>
</dbReference>
<evidence type="ECO:0000256" key="2">
    <source>
        <dbReference type="SAM" id="MobiDB-lite"/>
    </source>
</evidence>
<protein>
    <recommendedName>
        <fullName evidence="7">CWF19-like protein 1</fullName>
    </recommendedName>
</protein>
<dbReference type="GO" id="GO:0061632">
    <property type="term" value="F:RNA lariat debranching enzyme activator activity"/>
    <property type="evidence" value="ECO:0007669"/>
    <property type="project" value="TreeGrafter"/>
</dbReference>
<feature type="domain" description="Cwf19-like C-terminal" evidence="4">
    <location>
        <begin position="310"/>
        <end position="434"/>
    </location>
</feature>
<dbReference type="Pfam" id="PF04676">
    <property type="entry name" value="CwfJ_C_2"/>
    <property type="match status" value="1"/>
</dbReference>
<evidence type="ECO:0000259" key="3">
    <source>
        <dbReference type="Pfam" id="PF04676"/>
    </source>
</evidence>
<dbReference type="InterPro" id="IPR040194">
    <property type="entry name" value="Cwf19-like"/>
</dbReference>
<dbReference type="PANTHER" id="PTHR12072:SF4">
    <property type="entry name" value="CWF19-LIKE PROTEIN 1"/>
    <property type="match status" value="1"/>
</dbReference>
<dbReference type="GO" id="GO:0000398">
    <property type="term" value="P:mRNA splicing, via spliceosome"/>
    <property type="evidence" value="ECO:0007669"/>
    <property type="project" value="TreeGrafter"/>
</dbReference>
<dbReference type="EMBL" id="JASPKZ010001944">
    <property type="protein sequence ID" value="KAJ9597033.1"/>
    <property type="molecule type" value="Genomic_DNA"/>
</dbReference>
<dbReference type="Proteomes" id="UP001233999">
    <property type="component" value="Unassembled WGS sequence"/>
</dbReference>
<dbReference type="Pfam" id="PF04677">
    <property type="entry name" value="CwfJ_C_1"/>
    <property type="match status" value="1"/>
</dbReference>